<dbReference type="GO" id="GO:0005886">
    <property type="term" value="C:plasma membrane"/>
    <property type="evidence" value="ECO:0007669"/>
    <property type="project" value="UniProtKB-SubCell"/>
</dbReference>
<protein>
    <submittedName>
        <fullName evidence="8">MMPL family protein</fullName>
    </submittedName>
</protein>
<keyword evidence="5 6" id="KW-0472">Membrane</keyword>
<proteinExistence type="predicted"/>
<accession>A0A1J5RSZ7</accession>
<evidence type="ECO:0000256" key="3">
    <source>
        <dbReference type="ARBA" id="ARBA00022692"/>
    </source>
</evidence>
<evidence type="ECO:0000256" key="2">
    <source>
        <dbReference type="ARBA" id="ARBA00022475"/>
    </source>
</evidence>
<feature type="transmembrane region" description="Helical" evidence="6">
    <location>
        <begin position="679"/>
        <end position="702"/>
    </location>
</feature>
<feature type="transmembrane region" description="Helical" evidence="6">
    <location>
        <begin position="723"/>
        <end position="742"/>
    </location>
</feature>
<gene>
    <name evidence="8" type="ORF">GALL_227830</name>
</gene>
<comment type="caution">
    <text evidence="8">The sequence shown here is derived from an EMBL/GenBank/DDBJ whole genome shotgun (WGS) entry which is preliminary data.</text>
</comment>
<dbReference type="Pfam" id="PF03176">
    <property type="entry name" value="MMPL"/>
    <property type="match status" value="1"/>
</dbReference>
<dbReference type="AlphaFoldDB" id="A0A1J5RSZ7"/>
<name>A0A1J5RSZ7_9ZZZZ</name>
<keyword evidence="4 6" id="KW-1133">Transmembrane helix</keyword>
<keyword evidence="2" id="KW-1003">Cell membrane</keyword>
<dbReference type="PANTHER" id="PTHR33406:SF13">
    <property type="entry name" value="MEMBRANE PROTEIN YDFJ"/>
    <property type="match status" value="1"/>
</dbReference>
<dbReference type="EMBL" id="MLJW01000171">
    <property type="protein sequence ID" value="OIQ95196.1"/>
    <property type="molecule type" value="Genomic_DNA"/>
</dbReference>
<dbReference type="PROSITE" id="PS51257">
    <property type="entry name" value="PROKAR_LIPOPROTEIN"/>
    <property type="match status" value="1"/>
</dbReference>
<evidence type="ECO:0000259" key="7">
    <source>
        <dbReference type="Pfam" id="PF03176"/>
    </source>
</evidence>
<feature type="transmembrane region" description="Helical" evidence="6">
    <location>
        <begin position="748"/>
        <end position="771"/>
    </location>
</feature>
<evidence type="ECO:0000256" key="5">
    <source>
        <dbReference type="ARBA" id="ARBA00023136"/>
    </source>
</evidence>
<feature type="transmembrane region" description="Helical" evidence="6">
    <location>
        <begin position="343"/>
        <end position="362"/>
    </location>
</feature>
<comment type="subcellular location">
    <subcellularLocation>
        <location evidence="1">Cell membrane</location>
        <topology evidence="1">Multi-pass membrane protein</topology>
    </subcellularLocation>
</comment>
<feature type="transmembrane region" description="Helical" evidence="6">
    <location>
        <begin position="417"/>
        <end position="434"/>
    </location>
</feature>
<keyword evidence="3 6" id="KW-0812">Transmembrane</keyword>
<organism evidence="8">
    <name type="scientific">mine drainage metagenome</name>
    <dbReference type="NCBI Taxonomy" id="410659"/>
    <lineage>
        <taxon>unclassified sequences</taxon>
        <taxon>metagenomes</taxon>
        <taxon>ecological metagenomes</taxon>
    </lineage>
</organism>
<evidence type="ECO:0000313" key="8">
    <source>
        <dbReference type="EMBL" id="OIQ95196.1"/>
    </source>
</evidence>
<dbReference type="Gene3D" id="1.20.1640.10">
    <property type="entry name" value="Multidrug efflux transporter AcrB transmembrane domain"/>
    <property type="match status" value="2"/>
</dbReference>
<evidence type="ECO:0000256" key="1">
    <source>
        <dbReference type="ARBA" id="ARBA00004651"/>
    </source>
</evidence>
<dbReference type="InterPro" id="IPR004869">
    <property type="entry name" value="MMPL_dom"/>
</dbReference>
<reference evidence="8" key="1">
    <citation type="submission" date="2016-10" db="EMBL/GenBank/DDBJ databases">
        <title>Sequence of Gallionella enrichment culture.</title>
        <authorList>
            <person name="Poehlein A."/>
            <person name="Muehling M."/>
            <person name="Daniel R."/>
        </authorList>
    </citation>
    <scope>NUCLEOTIDE SEQUENCE</scope>
</reference>
<feature type="transmembrane region" description="Helical" evidence="6">
    <location>
        <begin position="276"/>
        <end position="297"/>
    </location>
</feature>
<dbReference type="InterPro" id="IPR050545">
    <property type="entry name" value="Mycobact_MmpL"/>
</dbReference>
<feature type="transmembrane region" description="Helical" evidence="6">
    <location>
        <begin position="368"/>
        <end position="387"/>
    </location>
</feature>
<feature type="domain" description="Membrane transport protein MMPL" evidence="7">
    <location>
        <begin position="175"/>
        <end position="391"/>
    </location>
</feature>
<evidence type="ECO:0000256" key="6">
    <source>
        <dbReference type="SAM" id="Phobius"/>
    </source>
</evidence>
<sequence>MNLRRQIAVIVWLLVVAACVLVISRSQFTADMSAFMPRNPTPGQKIMVDQLRDGVVSRLILVGVEGAPAPVLAQISKNMAAVLRTSPALVAVNNGEQAGMEKDFDLLWRNRYLLSDAVTPQRFTPAGLKESLSGYLDLLGTPMSGMAQRVLAKDPSGEVIHLLEQLQGEAHPSMQDDVWFSRDGARAMLLANTKGAGNDIDAQEHAVLAIQGAFEDARKKALPAAASAQVRMTGPGVFSVQSRASIRDDAWKLSLIATVLVASMLLLLYRSPRVLVLGLLPVASGALAGVAAVSLGFGSVHGITLGFGVTLIGEGVDYGIYLFTQIEHDESPESTLRRIWPTLRLGVLTSICGFSAMLFSGFTGLAQLGLFSIAGLIVAVSTTRWVLPHLLPQGFFVHASTRFSSVLMLLVRQAPRARIVLFAAVAIAVAFLVIKRDALWNDSLASMSPVKKESLALDEQLRRDMGAPDVRYMLVLSGGDQESVLQQGEAVAGAMHKLVAQGLLEGFDTPLLPSRALQQARQAALPDAAAVRSNLGKALQDLPFRGSTFAPFAQEIAVAKQQPLLDRAAFEGSNLGLKLDTFLVQRDGGWLLMLPLRGVRDAQGIEQGVRHMPGTTIVLLDMKTESEQMFRDYRHEAAKNAMLGALAIVALLFASLRSVRRVVEVSLPLAAAVVTVTTWLILGGHTLSIFHLIGLLLVVAVGSNYALFFDQRCISAQDRERTVTSLVFANASTVLGFGLLSLSQSPVLNAIGSTVAAGAVLSLVFSAILIAGRDA</sequence>
<feature type="transmembrane region" description="Helical" evidence="6">
    <location>
        <begin position="250"/>
        <end position="269"/>
    </location>
</feature>
<evidence type="ECO:0000256" key="4">
    <source>
        <dbReference type="ARBA" id="ARBA00022989"/>
    </source>
</evidence>
<feature type="transmembrane region" description="Helical" evidence="6">
    <location>
        <begin position="641"/>
        <end position="659"/>
    </location>
</feature>
<dbReference type="PANTHER" id="PTHR33406">
    <property type="entry name" value="MEMBRANE PROTEIN MJ1562-RELATED"/>
    <property type="match status" value="1"/>
</dbReference>
<feature type="transmembrane region" description="Helical" evidence="6">
    <location>
        <begin position="303"/>
        <end position="323"/>
    </location>
</feature>
<dbReference type="SUPFAM" id="SSF82866">
    <property type="entry name" value="Multidrug efflux transporter AcrB transmembrane domain"/>
    <property type="match status" value="2"/>
</dbReference>